<dbReference type="SMART" id="SM00091">
    <property type="entry name" value="PAS"/>
    <property type="match status" value="3"/>
</dbReference>
<evidence type="ECO:0000313" key="6">
    <source>
        <dbReference type="EMBL" id="SHJ85199.1"/>
    </source>
</evidence>
<gene>
    <name evidence="6" type="ORF">SAMN02745912_01351</name>
</gene>
<dbReference type="InterPro" id="IPR001610">
    <property type="entry name" value="PAC"/>
</dbReference>
<feature type="domain" description="EAL" evidence="4">
    <location>
        <begin position="595"/>
        <end position="845"/>
    </location>
</feature>
<dbReference type="InterPro" id="IPR043128">
    <property type="entry name" value="Rev_trsase/Diguanyl_cyclase"/>
</dbReference>
<dbReference type="SMART" id="SM00086">
    <property type="entry name" value="PAC"/>
    <property type="match status" value="3"/>
</dbReference>
<dbReference type="SUPFAM" id="SSF141868">
    <property type="entry name" value="EAL domain-like"/>
    <property type="match status" value="1"/>
</dbReference>
<dbReference type="Pfam" id="PF00563">
    <property type="entry name" value="EAL"/>
    <property type="match status" value="1"/>
</dbReference>
<proteinExistence type="predicted"/>
<reference evidence="6 7" key="1">
    <citation type="submission" date="2016-11" db="EMBL/GenBank/DDBJ databases">
        <authorList>
            <person name="Jaros S."/>
            <person name="Januszkiewicz K."/>
            <person name="Wedrychowicz H."/>
        </authorList>
    </citation>
    <scope>NUCLEOTIDE SEQUENCE [LARGE SCALE GENOMIC DNA]</scope>
    <source>
        <strain evidence="6 7">DSM 15212</strain>
    </source>
</reference>
<dbReference type="Pfam" id="PF00990">
    <property type="entry name" value="GGDEF"/>
    <property type="match status" value="1"/>
</dbReference>
<organism evidence="6 7">
    <name type="scientific">Paramaledivibacter caminithermalis (strain DSM 15212 / CIP 107654 / DViRD3)</name>
    <name type="common">Clostridium caminithermale</name>
    <dbReference type="NCBI Taxonomy" id="1121301"/>
    <lineage>
        <taxon>Bacteria</taxon>
        <taxon>Bacillati</taxon>
        <taxon>Bacillota</taxon>
        <taxon>Clostridia</taxon>
        <taxon>Peptostreptococcales</taxon>
        <taxon>Caminicellaceae</taxon>
        <taxon>Paramaledivibacter</taxon>
    </lineage>
</organism>
<dbReference type="CDD" id="cd01949">
    <property type="entry name" value="GGDEF"/>
    <property type="match status" value="1"/>
</dbReference>
<keyword evidence="1" id="KW-0175">Coiled coil</keyword>
<sequence length="853" mass="99790">MDEIKLYKQIVELLPDAVFAINKEGRVFLWNKAMEDKTGIKKHEILGKEDYIYSIYFYGEKRPTLIDLVLKPNREIERKYRNFKRNEDGSVEGEAYCIGLNNYDWGKAVPLHNKNKEIIGAVAVVRDIDEKTKNQKKIFKGYQTLFKNSPDAIVYFDKNHNILDVNDNFVKIFGYTKKECFGRDLDEIIVPKERKWQAQKKTKELFERGKVDIETIRYTKYGKRICVNVRAILVNIDNEIIGGYGIYTDITEKETYKKDLESTNEELEATIEQLIARERELISKYDEVQEYAERLEELKQKYEIAIEGTDSVLWEINTEDKTLYLSENFRKIIDIDLKEKDMYKVIDKLVYPKDKNTLLEYIDKYNRKQKKRIYSQIRIIDKDKQIRWYLVSGKGILNRQGKVKILSGVLVDITHLKNQEKYIKFLADHDPLTHLPNRRKFMEKLSDEIKKGKKGVVFLLDIDNFKNINDTLGHIYGDILLKEIAQILKYILRNGMNAFRFGGDEFLILIRGIRSFQDIKTCVERILKNLKEKIVLDGIENPITASIGIVRYPRDGYQMEELLIKADIAMYNAKKTGKNKYLFFDQRMTLAFEEKIKIENILRKAIKEKNFKLLYQPIIEISTGEIACFEALLRLKNINLSPSLFIPVAEETDLILSIGRWVIKQAIKQLKKWEDKGYKNKHIAINLSPKQLYDTKLFSFLQDTFKENDIDPSMLEIEITENVLIENREEAIKILQKLKGLGITIALDDFGTGYSSLNYLTFIPVDKIKLDKSLSDKFLELRNTQVIDSLISLAHSLNLKVVAEGIEDMKQYEKLKRGGCDYIQGYLFSKPLNGELEKIYNKNFFDFIANNIS</sequence>
<dbReference type="NCBIfam" id="TIGR00229">
    <property type="entry name" value="sensory_box"/>
    <property type="match status" value="3"/>
</dbReference>
<dbReference type="CDD" id="cd00130">
    <property type="entry name" value="PAS"/>
    <property type="match status" value="3"/>
</dbReference>
<accession>A0A1M6MP49</accession>
<dbReference type="InterPro" id="IPR000160">
    <property type="entry name" value="GGDEF_dom"/>
</dbReference>
<dbReference type="OrthoDB" id="9762141at2"/>
<dbReference type="NCBIfam" id="TIGR00254">
    <property type="entry name" value="GGDEF"/>
    <property type="match status" value="1"/>
</dbReference>
<dbReference type="SUPFAM" id="SSF55073">
    <property type="entry name" value="Nucleotide cyclase"/>
    <property type="match status" value="1"/>
</dbReference>
<dbReference type="PANTHER" id="PTHR44757">
    <property type="entry name" value="DIGUANYLATE CYCLASE DGCP"/>
    <property type="match status" value="1"/>
</dbReference>
<evidence type="ECO:0000313" key="7">
    <source>
        <dbReference type="Proteomes" id="UP000184465"/>
    </source>
</evidence>
<dbReference type="InterPro" id="IPR052155">
    <property type="entry name" value="Biofilm_reg_signaling"/>
</dbReference>
<dbReference type="PROSITE" id="PS50112">
    <property type="entry name" value="PAS"/>
    <property type="match status" value="2"/>
</dbReference>
<dbReference type="InterPro" id="IPR035965">
    <property type="entry name" value="PAS-like_dom_sf"/>
</dbReference>
<dbReference type="Gene3D" id="3.30.450.20">
    <property type="entry name" value="PAS domain"/>
    <property type="match status" value="3"/>
</dbReference>
<dbReference type="AlphaFoldDB" id="A0A1M6MP49"/>
<dbReference type="PROSITE" id="PS50887">
    <property type="entry name" value="GGDEF"/>
    <property type="match status" value="1"/>
</dbReference>
<dbReference type="CDD" id="cd01948">
    <property type="entry name" value="EAL"/>
    <property type="match status" value="1"/>
</dbReference>
<dbReference type="Proteomes" id="UP000184465">
    <property type="component" value="Unassembled WGS sequence"/>
</dbReference>
<evidence type="ECO:0000259" key="4">
    <source>
        <dbReference type="PROSITE" id="PS50883"/>
    </source>
</evidence>
<dbReference type="GO" id="GO:0006355">
    <property type="term" value="P:regulation of DNA-templated transcription"/>
    <property type="evidence" value="ECO:0007669"/>
    <property type="project" value="InterPro"/>
</dbReference>
<feature type="domain" description="GGDEF" evidence="5">
    <location>
        <begin position="453"/>
        <end position="586"/>
    </location>
</feature>
<dbReference type="InterPro" id="IPR029787">
    <property type="entry name" value="Nucleotide_cyclase"/>
</dbReference>
<dbReference type="Gene3D" id="3.20.20.450">
    <property type="entry name" value="EAL domain"/>
    <property type="match status" value="1"/>
</dbReference>
<dbReference type="PROSITE" id="PS50883">
    <property type="entry name" value="EAL"/>
    <property type="match status" value="1"/>
</dbReference>
<name>A0A1M6MP49_PARC5</name>
<evidence type="ECO:0000259" key="3">
    <source>
        <dbReference type="PROSITE" id="PS50113"/>
    </source>
</evidence>
<dbReference type="InterPro" id="IPR000014">
    <property type="entry name" value="PAS"/>
</dbReference>
<dbReference type="PROSITE" id="PS50113">
    <property type="entry name" value="PAC"/>
    <property type="match status" value="1"/>
</dbReference>
<evidence type="ECO:0000259" key="2">
    <source>
        <dbReference type="PROSITE" id="PS50112"/>
    </source>
</evidence>
<dbReference type="STRING" id="1121301.SAMN02745912_01351"/>
<dbReference type="SMART" id="SM00267">
    <property type="entry name" value="GGDEF"/>
    <property type="match status" value="1"/>
</dbReference>
<dbReference type="EMBL" id="FRAG01000011">
    <property type="protein sequence ID" value="SHJ85199.1"/>
    <property type="molecule type" value="Genomic_DNA"/>
</dbReference>
<dbReference type="InterPro" id="IPR013767">
    <property type="entry name" value="PAS_fold"/>
</dbReference>
<dbReference type="Pfam" id="PF00989">
    <property type="entry name" value="PAS"/>
    <property type="match status" value="1"/>
</dbReference>
<feature type="domain" description="PAC" evidence="3">
    <location>
        <begin position="373"/>
        <end position="425"/>
    </location>
</feature>
<dbReference type="Pfam" id="PF08447">
    <property type="entry name" value="PAS_3"/>
    <property type="match status" value="1"/>
</dbReference>
<evidence type="ECO:0000256" key="1">
    <source>
        <dbReference type="SAM" id="Coils"/>
    </source>
</evidence>
<dbReference type="SMART" id="SM00052">
    <property type="entry name" value="EAL"/>
    <property type="match status" value="1"/>
</dbReference>
<dbReference type="Pfam" id="PF13426">
    <property type="entry name" value="PAS_9"/>
    <property type="match status" value="1"/>
</dbReference>
<dbReference type="PANTHER" id="PTHR44757:SF2">
    <property type="entry name" value="BIOFILM ARCHITECTURE MAINTENANCE PROTEIN MBAA"/>
    <property type="match status" value="1"/>
</dbReference>
<dbReference type="InterPro" id="IPR000700">
    <property type="entry name" value="PAS-assoc_C"/>
</dbReference>
<feature type="domain" description="PAS" evidence="2">
    <location>
        <begin position="138"/>
        <end position="209"/>
    </location>
</feature>
<protein>
    <submittedName>
        <fullName evidence="6">PAS domain S-box-containing protein/diguanylate cyclase (GGDEF) domain-containing protein</fullName>
    </submittedName>
</protein>
<dbReference type="Gene3D" id="3.30.70.270">
    <property type="match status" value="1"/>
</dbReference>
<dbReference type="InterPro" id="IPR035919">
    <property type="entry name" value="EAL_sf"/>
</dbReference>
<dbReference type="RefSeq" id="WP_073148225.1">
    <property type="nucleotide sequence ID" value="NZ_FRAG01000011.1"/>
</dbReference>
<dbReference type="InterPro" id="IPR013655">
    <property type="entry name" value="PAS_fold_3"/>
</dbReference>
<evidence type="ECO:0000259" key="5">
    <source>
        <dbReference type="PROSITE" id="PS50887"/>
    </source>
</evidence>
<feature type="coiled-coil region" evidence="1">
    <location>
        <begin position="250"/>
        <end position="308"/>
    </location>
</feature>
<feature type="domain" description="PAS" evidence="2">
    <location>
        <begin position="3"/>
        <end position="56"/>
    </location>
</feature>
<keyword evidence="7" id="KW-1185">Reference proteome</keyword>
<dbReference type="InterPro" id="IPR001633">
    <property type="entry name" value="EAL_dom"/>
</dbReference>
<dbReference type="SUPFAM" id="SSF55785">
    <property type="entry name" value="PYP-like sensor domain (PAS domain)"/>
    <property type="match status" value="3"/>
</dbReference>